<sequence>MPIFILSILIQLALVVHVLKTGRNTTWVFILIFAPMIGGLAYFIVELLPELMNSRAAHSARRRMADSVNPDRHLREATQNLDAADTVQNAMALAEQCLLKGRHAEAKSLYERSLKGVYADDPVLLLGLARACFGLGEAEQTLRALDQLKERNPSHRSPEGHLLYARALEQLGRKPEAIHEYEALCAYYPGPEPACRLAQMLKAGGEAARAADLFQGVVKQSRNAGRHYNQLHKEWVQMAQRETGGS</sequence>
<dbReference type="Proteomes" id="UP000238220">
    <property type="component" value="Unassembled WGS sequence"/>
</dbReference>
<dbReference type="SUPFAM" id="SSF48452">
    <property type="entry name" value="TPR-like"/>
    <property type="match status" value="1"/>
</dbReference>
<keyword evidence="3" id="KW-1185">Reference proteome</keyword>
<keyword evidence="1" id="KW-1133">Transmembrane helix</keyword>
<dbReference type="PIRSF" id="PIRSF030959">
    <property type="entry name" value="UCP030959"/>
    <property type="match status" value="1"/>
</dbReference>
<proteinExistence type="predicted"/>
<dbReference type="Gene3D" id="1.25.40.10">
    <property type="entry name" value="Tetratricopeptide repeat domain"/>
    <property type="match status" value="1"/>
</dbReference>
<dbReference type="AlphaFoldDB" id="A0A2S5TJB1"/>
<dbReference type="InterPro" id="IPR011990">
    <property type="entry name" value="TPR-like_helical_dom_sf"/>
</dbReference>
<organism evidence="2 3">
    <name type="scientific">Solimonas fluminis</name>
    <dbReference type="NCBI Taxonomy" id="2086571"/>
    <lineage>
        <taxon>Bacteria</taxon>
        <taxon>Pseudomonadati</taxon>
        <taxon>Pseudomonadota</taxon>
        <taxon>Gammaproteobacteria</taxon>
        <taxon>Nevskiales</taxon>
        <taxon>Nevskiaceae</taxon>
        <taxon>Solimonas</taxon>
    </lineage>
</organism>
<name>A0A2S5TJB1_9GAMM</name>
<evidence type="ECO:0000313" key="2">
    <source>
        <dbReference type="EMBL" id="PPE75032.1"/>
    </source>
</evidence>
<feature type="transmembrane region" description="Helical" evidence="1">
    <location>
        <begin position="28"/>
        <end position="45"/>
    </location>
</feature>
<evidence type="ECO:0000313" key="3">
    <source>
        <dbReference type="Proteomes" id="UP000238220"/>
    </source>
</evidence>
<keyword evidence="1" id="KW-0812">Transmembrane</keyword>
<dbReference type="Pfam" id="PF14559">
    <property type="entry name" value="TPR_19"/>
    <property type="match status" value="1"/>
</dbReference>
<dbReference type="EMBL" id="PSNW01000002">
    <property type="protein sequence ID" value="PPE75032.1"/>
    <property type="molecule type" value="Genomic_DNA"/>
</dbReference>
<dbReference type="RefSeq" id="WP_104229258.1">
    <property type="nucleotide sequence ID" value="NZ_PSNW01000002.1"/>
</dbReference>
<protein>
    <recommendedName>
        <fullName evidence="4">Cardiolipin synthase N-terminal domain-containing protein</fullName>
    </recommendedName>
</protein>
<evidence type="ECO:0008006" key="4">
    <source>
        <dbReference type="Google" id="ProtNLM"/>
    </source>
</evidence>
<dbReference type="InterPro" id="IPR014562">
    <property type="entry name" value="UCP030959_TPR_rpt-cont"/>
</dbReference>
<comment type="caution">
    <text evidence="2">The sequence shown here is derived from an EMBL/GenBank/DDBJ whole genome shotgun (WGS) entry which is preliminary data.</text>
</comment>
<evidence type="ECO:0000256" key="1">
    <source>
        <dbReference type="SAM" id="Phobius"/>
    </source>
</evidence>
<keyword evidence="1" id="KW-0472">Membrane</keyword>
<accession>A0A2S5TJB1</accession>
<dbReference type="OrthoDB" id="7559170at2"/>
<gene>
    <name evidence="2" type="ORF">C3942_04980</name>
</gene>
<reference evidence="2 3" key="1">
    <citation type="submission" date="2018-02" db="EMBL/GenBank/DDBJ databases">
        <title>Genome sequencing of Solimonas sp. HR-BB.</title>
        <authorList>
            <person name="Lee Y."/>
            <person name="Jeon C.O."/>
        </authorList>
    </citation>
    <scope>NUCLEOTIDE SEQUENCE [LARGE SCALE GENOMIC DNA]</scope>
    <source>
        <strain evidence="2 3">HR-BB</strain>
    </source>
</reference>